<sequence>MCSFLVSRGPNSKIKSILVTNNHGRGARKLKNAEDVQVSCISARKMTSRITATQLDGEAGLLKKSVQGHSGVTRNK</sequence>
<name>A0AAV8WZ86_9CUCU</name>
<evidence type="ECO:0000313" key="1">
    <source>
        <dbReference type="EMBL" id="KAJ8932033.1"/>
    </source>
</evidence>
<organism evidence="1 2">
    <name type="scientific">Rhamnusium bicolor</name>
    <dbReference type="NCBI Taxonomy" id="1586634"/>
    <lineage>
        <taxon>Eukaryota</taxon>
        <taxon>Metazoa</taxon>
        <taxon>Ecdysozoa</taxon>
        <taxon>Arthropoda</taxon>
        <taxon>Hexapoda</taxon>
        <taxon>Insecta</taxon>
        <taxon>Pterygota</taxon>
        <taxon>Neoptera</taxon>
        <taxon>Endopterygota</taxon>
        <taxon>Coleoptera</taxon>
        <taxon>Polyphaga</taxon>
        <taxon>Cucujiformia</taxon>
        <taxon>Chrysomeloidea</taxon>
        <taxon>Cerambycidae</taxon>
        <taxon>Lepturinae</taxon>
        <taxon>Rhagiini</taxon>
        <taxon>Rhamnusium</taxon>
    </lineage>
</organism>
<evidence type="ECO:0008006" key="3">
    <source>
        <dbReference type="Google" id="ProtNLM"/>
    </source>
</evidence>
<gene>
    <name evidence="1" type="ORF">NQ314_015006</name>
</gene>
<comment type="caution">
    <text evidence="1">The sequence shown here is derived from an EMBL/GenBank/DDBJ whole genome shotgun (WGS) entry which is preliminary data.</text>
</comment>
<dbReference type="AlphaFoldDB" id="A0AAV8WZ86"/>
<evidence type="ECO:0000313" key="2">
    <source>
        <dbReference type="Proteomes" id="UP001162156"/>
    </source>
</evidence>
<proteinExistence type="predicted"/>
<dbReference type="EMBL" id="JANEYF010004167">
    <property type="protein sequence ID" value="KAJ8932033.1"/>
    <property type="molecule type" value="Genomic_DNA"/>
</dbReference>
<reference evidence="1" key="1">
    <citation type="journal article" date="2023" name="Insect Mol. Biol.">
        <title>Genome sequencing provides insights into the evolution of gene families encoding plant cell wall-degrading enzymes in longhorned beetles.</title>
        <authorList>
            <person name="Shin N.R."/>
            <person name="Okamura Y."/>
            <person name="Kirsch R."/>
            <person name="Pauchet Y."/>
        </authorList>
    </citation>
    <scope>NUCLEOTIDE SEQUENCE</scope>
    <source>
        <strain evidence="1">RBIC_L_NR</strain>
    </source>
</reference>
<dbReference type="Proteomes" id="UP001162156">
    <property type="component" value="Unassembled WGS sequence"/>
</dbReference>
<accession>A0AAV8WZ86</accession>
<keyword evidence="2" id="KW-1185">Reference proteome</keyword>
<protein>
    <recommendedName>
        <fullName evidence="3">Ribosomal protein L28</fullName>
    </recommendedName>
</protein>